<evidence type="ECO:0000313" key="2">
    <source>
        <dbReference type="EMBL" id="KAL3418151.1"/>
    </source>
</evidence>
<sequence>MSSPKIDLKSYVDIAASMALPDSEPKHRERYVPRPRKQTKKQPTSFSWDSEGHEINDPALLKAVWKERIEYWQELLPSKGSSIEECENLNELQFSTLFFQYPFAAMSLWNVMQAFYALDRLCCGSYDSLKWESMPPFQYLEANKVERLWKCSLQSLGNGIKYSSNGANLVQRMHDIFSGIQKFENAQSELKRNLISNLKDVKLVEKMLEKIDTASKKRFSMINTYLEVARDNGDSKDITHKQYEGHDFLVGHKDNSSSKEMKSIDKDPIRLRALKRSNSIDVLKRQSNYLLPT</sequence>
<accession>A0ABR4P4D2</accession>
<dbReference type="EMBL" id="JBFCZG010000009">
    <property type="protein sequence ID" value="KAL3418151.1"/>
    <property type="molecule type" value="Genomic_DNA"/>
</dbReference>
<keyword evidence="3" id="KW-1185">Reference proteome</keyword>
<evidence type="ECO:0000313" key="3">
    <source>
        <dbReference type="Proteomes" id="UP001629113"/>
    </source>
</evidence>
<name>A0ABR4P4D2_9HELO</name>
<protein>
    <submittedName>
        <fullName evidence="2">Uncharacterized protein</fullName>
    </submittedName>
</protein>
<reference evidence="2 3" key="1">
    <citation type="submission" date="2024-06" db="EMBL/GenBank/DDBJ databases">
        <title>Complete genome of Phlyctema vagabunda strain 19-DSS-EL-015.</title>
        <authorList>
            <person name="Fiorenzani C."/>
        </authorList>
    </citation>
    <scope>NUCLEOTIDE SEQUENCE [LARGE SCALE GENOMIC DNA]</scope>
    <source>
        <strain evidence="2 3">19-DSS-EL-015</strain>
    </source>
</reference>
<gene>
    <name evidence="2" type="ORF">PVAG01_09866</name>
</gene>
<evidence type="ECO:0000256" key="1">
    <source>
        <dbReference type="SAM" id="MobiDB-lite"/>
    </source>
</evidence>
<dbReference type="Proteomes" id="UP001629113">
    <property type="component" value="Unassembled WGS sequence"/>
</dbReference>
<proteinExistence type="predicted"/>
<feature type="compositionally biased region" description="Basic and acidic residues" evidence="1">
    <location>
        <begin position="23"/>
        <end position="32"/>
    </location>
</feature>
<comment type="caution">
    <text evidence="2">The sequence shown here is derived from an EMBL/GenBank/DDBJ whole genome shotgun (WGS) entry which is preliminary data.</text>
</comment>
<organism evidence="2 3">
    <name type="scientific">Phlyctema vagabunda</name>
    <dbReference type="NCBI Taxonomy" id="108571"/>
    <lineage>
        <taxon>Eukaryota</taxon>
        <taxon>Fungi</taxon>
        <taxon>Dikarya</taxon>
        <taxon>Ascomycota</taxon>
        <taxon>Pezizomycotina</taxon>
        <taxon>Leotiomycetes</taxon>
        <taxon>Helotiales</taxon>
        <taxon>Dermateaceae</taxon>
        <taxon>Phlyctema</taxon>
    </lineage>
</organism>
<feature type="region of interest" description="Disordered" evidence="1">
    <location>
        <begin position="19"/>
        <end position="51"/>
    </location>
</feature>